<dbReference type="AlphaFoldDB" id="A0A1X2HHK9"/>
<dbReference type="OMA" id="FYEIRAQ"/>
<gene>
    <name evidence="8" type="ORF">BCR43DRAFT_487652</name>
</gene>
<comment type="subcellular location">
    <subcellularLocation>
        <location evidence="1">Mitochondrion</location>
    </subcellularLocation>
</comment>
<accession>A0A1X2HHK9</accession>
<evidence type="ECO:0000256" key="2">
    <source>
        <dbReference type="ARBA" id="ARBA00009864"/>
    </source>
</evidence>
<protein>
    <recommendedName>
        <fullName evidence="6">Small ribosomal subunit protein mS23</fullName>
    </recommendedName>
    <alternativeName>
        <fullName evidence="7">37S ribosomal protein S25, mitochondrial</fullName>
    </alternativeName>
</protein>
<dbReference type="OrthoDB" id="5542239at2759"/>
<dbReference type="EMBL" id="MCGN01000003">
    <property type="protein sequence ID" value="ORY98512.1"/>
    <property type="molecule type" value="Genomic_DNA"/>
</dbReference>
<dbReference type="PANTHER" id="PTHR37799">
    <property type="entry name" value="37S RIBOSOMAL PROTEIN S25, MITOCHONDRIAL"/>
    <property type="match status" value="1"/>
</dbReference>
<dbReference type="InterPro" id="IPR059242">
    <property type="entry name" value="mS23_dom"/>
</dbReference>
<organism evidence="8 9">
    <name type="scientific">Syncephalastrum racemosum</name>
    <name type="common">Filamentous fungus</name>
    <dbReference type="NCBI Taxonomy" id="13706"/>
    <lineage>
        <taxon>Eukaryota</taxon>
        <taxon>Fungi</taxon>
        <taxon>Fungi incertae sedis</taxon>
        <taxon>Mucoromycota</taxon>
        <taxon>Mucoromycotina</taxon>
        <taxon>Mucoromycetes</taxon>
        <taxon>Mucorales</taxon>
        <taxon>Syncephalastraceae</taxon>
        <taxon>Syncephalastrum</taxon>
    </lineage>
</organism>
<evidence type="ECO:0000256" key="5">
    <source>
        <dbReference type="ARBA" id="ARBA00023274"/>
    </source>
</evidence>
<dbReference type="STRING" id="13706.A0A1X2HHK9"/>
<dbReference type="FunCoup" id="A0A1X2HHK9">
    <property type="interactions" value="273"/>
</dbReference>
<dbReference type="GO" id="GO:0005763">
    <property type="term" value="C:mitochondrial small ribosomal subunit"/>
    <property type="evidence" value="ECO:0007669"/>
    <property type="project" value="InterPro"/>
</dbReference>
<evidence type="ECO:0000256" key="3">
    <source>
        <dbReference type="ARBA" id="ARBA00022980"/>
    </source>
</evidence>
<comment type="caution">
    <text evidence="8">The sequence shown here is derived from an EMBL/GenBank/DDBJ whole genome shotgun (WGS) entry which is preliminary data.</text>
</comment>
<comment type="similarity">
    <text evidence="2">Belongs to the mitochondrion-specific ribosomal protein mS23 family.</text>
</comment>
<keyword evidence="3 8" id="KW-0689">Ribosomal protein</keyword>
<dbReference type="PANTHER" id="PTHR37799:SF1">
    <property type="entry name" value="SMALL RIBOSOMAL SUBUNIT PROTEIN MS23"/>
    <property type="match status" value="1"/>
</dbReference>
<dbReference type="GO" id="GO:0003735">
    <property type="term" value="F:structural constituent of ribosome"/>
    <property type="evidence" value="ECO:0007669"/>
    <property type="project" value="InterPro"/>
</dbReference>
<evidence type="ECO:0000256" key="6">
    <source>
        <dbReference type="ARBA" id="ARBA00035137"/>
    </source>
</evidence>
<dbReference type="CDD" id="cd23701">
    <property type="entry name" value="At1g26750"/>
    <property type="match status" value="1"/>
</dbReference>
<name>A0A1X2HHK9_SYNRA</name>
<dbReference type="InParanoid" id="A0A1X2HHK9"/>
<dbReference type="Proteomes" id="UP000242180">
    <property type="component" value="Unassembled WGS sequence"/>
</dbReference>
<keyword evidence="4" id="KW-0496">Mitochondrion</keyword>
<sequence length="208" mass="24386">MAYRCAPTKLASTATNLIKGNLLKRAPVWLQAVKNTPPGPSIIRAREIDPSLQQNNAVEQKTRYKQKHLRTKAPRPLRIVYPEDKLRRQFFKDHPFELARPKVLVENTNATNRTDYSTLLLPGMHPSEVDGETVIRYQLHLMTNENMTEREAYSKATSEFYEIRAQEEIEAREQRKKMEETLQRPLRKYWTERGIKLEELALKEGERI</sequence>
<evidence type="ECO:0000313" key="9">
    <source>
        <dbReference type="Proteomes" id="UP000242180"/>
    </source>
</evidence>
<proteinExistence type="inferred from homology"/>
<evidence type="ECO:0000256" key="7">
    <source>
        <dbReference type="ARBA" id="ARBA00035421"/>
    </source>
</evidence>
<evidence type="ECO:0000256" key="4">
    <source>
        <dbReference type="ARBA" id="ARBA00023128"/>
    </source>
</evidence>
<dbReference type="Pfam" id="PF13741">
    <property type="entry name" value="MRP-S25"/>
    <property type="match status" value="1"/>
</dbReference>
<reference evidence="8 9" key="1">
    <citation type="submission" date="2016-07" db="EMBL/GenBank/DDBJ databases">
        <title>Pervasive Adenine N6-methylation of Active Genes in Fungi.</title>
        <authorList>
            <consortium name="DOE Joint Genome Institute"/>
            <person name="Mondo S.J."/>
            <person name="Dannebaum R.O."/>
            <person name="Kuo R.C."/>
            <person name="Labutti K."/>
            <person name="Haridas S."/>
            <person name="Kuo A."/>
            <person name="Salamov A."/>
            <person name="Ahrendt S.R."/>
            <person name="Lipzen A."/>
            <person name="Sullivan W."/>
            <person name="Andreopoulos W.B."/>
            <person name="Clum A."/>
            <person name="Lindquist E."/>
            <person name="Daum C."/>
            <person name="Ramamoorthy G.K."/>
            <person name="Gryganskyi A."/>
            <person name="Culley D."/>
            <person name="Magnuson J.K."/>
            <person name="James T.Y."/>
            <person name="O'Malley M.A."/>
            <person name="Stajich J.E."/>
            <person name="Spatafora J.W."/>
            <person name="Visel A."/>
            <person name="Grigoriev I.V."/>
        </authorList>
    </citation>
    <scope>NUCLEOTIDE SEQUENCE [LARGE SCALE GENOMIC DNA]</scope>
    <source>
        <strain evidence="8 9">NRRL 2496</strain>
    </source>
</reference>
<evidence type="ECO:0000256" key="1">
    <source>
        <dbReference type="ARBA" id="ARBA00004173"/>
    </source>
</evidence>
<dbReference type="InterPro" id="IPR016939">
    <property type="entry name" value="Ribosomal_mS23_fun"/>
</dbReference>
<keyword evidence="9" id="KW-1185">Reference proteome</keyword>
<keyword evidence="5" id="KW-0687">Ribonucleoprotein</keyword>
<evidence type="ECO:0000313" key="8">
    <source>
        <dbReference type="EMBL" id="ORY98512.1"/>
    </source>
</evidence>